<dbReference type="EMBL" id="KB206411">
    <property type="protein sequence ID" value="ELP91904.1"/>
    <property type="molecule type" value="Genomic_DNA"/>
</dbReference>
<dbReference type="InterPro" id="IPR000719">
    <property type="entry name" value="Prot_kinase_dom"/>
</dbReference>
<name>A0A0A1UFT5_ENTIV</name>
<feature type="domain" description="Protein kinase" evidence="8">
    <location>
        <begin position="804"/>
        <end position="1062"/>
    </location>
</feature>
<dbReference type="InterPro" id="IPR008271">
    <property type="entry name" value="Ser/Thr_kinase_AS"/>
</dbReference>
<dbReference type="VEuPathDB" id="AmoebaDB:EIN_398740"/>
<proteinExistence type="predicted"/>
<keyword evidence="1" id="KW-0723">Serine/threonine-protein kinase</keyword>
<dbReference type="InterPro" id="IPR011009">
    <property type="entry name" value="Kinase-like_dom_sf"/>
</dbReference>
<dbReference type="RefSeq" id="XP_004258675.1">
    <property type="nucleotide sequence ID" value="XM_004258627.1"/>
</dbReference>
<evidence type="ECO:0000256" key="2">
    <source>
        <dbReference type="ARBA" id="ARBA00022679"/>
    </source>
</evidence>
<evidence type="ECO:0000256" key="7">
    <source>
        <dbReference type="SAM" id="Phobius"/>
    </source>
</evidence>
<evidence type="ECO:0000256" key="4">
    <source>
        <dbReference type="ARBA" id="ARBA00022777"/>
    </source>
</evidence>
<organism evidence="9 10">
    <name type="scientific">Entamoeba invadens IP1</name>
    <dbReference type="NCBI Taxonomy" id="370355"/>
    <lineage>
        <taxon>Eukaryota</taxon>
        <taxon>Amoebozoa</taxon>
        <taxon>Evosea</taxon>
        <taxon>Archamoebae</taxon>
        <taxon>Mastigamoebida</taxon>
        <taxon>Entamoebidae</taxon>
        <taxon>Entamoeba</taxon>
    </lineage>
</organism>
<sequence>MVHSTIKTVLLVLLVNTFLLGFAPFSINLFTLGNTCGDGVINWLDEECDSTDHCENWCSGGCLSPDECALCTPPEYSWDCHRCGEGYYMEGFMHCVAYNETQIESCSSYTMKKTLVITLNNNTAQNTNYNVAQDDFVLSEEMCGHVFDPSAPYAKSVWFRVDVEDEGYYAFEVDQIYTQNVIDFVTAQGIFTGFDSVLSLYTSCSSDFNENTSTDCLASNDDLNEVILSASLIGFLHKRRYYLQLFGYYGMVPTSNVVLFTRKIVHCCSEQYTELYWNDITVTPYITKINLKNGIFSKSSCRPKTALGWWFLLRGADRSVLISTCDNNDADTEIHIIKTPLKQFEMNGNNLSCDIETCEMYSYSGCGKSAKTLAKLSAEFDYFIFISSPQAQPLSIAWSIVCPFSCLNGFCSVALEGCVCNETYVKHNEICTKCGNGMVDSGEECDVSYEGMVSDNCSPETCMCYYGYYPKVVGEYSGCALPTCGNNAIDEYEECDDGVGCVLCQCKTGYLPYETPRRNCLSERCGNGKLDEGEECDGNSNGCYECECQSGFYSDMNGGCIDSVKKRRTMYLLISGGLFYVIVYIVLLVCCICKYIILCKEINFEQQEANMMEMNNIKFDKRGCFLVNLPNEYFGISPKEFHFTDDKSRPEVGQVTEMKCQIVNFSESSLKFIFYGITQQKYQISFSPSRGTVKKREHLEIKVQIRVECTTTIHETINVTVKFPSMRKVIKAMQNDTPTQVVKGLKDKKSVRRSDFRESISSYSANSNESDEMDRPEKCDKLWVTLQLEAQSKLSTRLDWDEMVLSQPPIGQGTFGIVYKARWRRQDVAVKMVKTDQNSAEKLRPAFQEEVALFERLRSPNIVSFIGSCVAEDSISLVIEFCPLGSLKKFLKENFASNLLKLRFCLDVAKGMLYLHSNNVIHRDLKPDNCLVVSNNVNDEVVAKVSDFGTSLSCIESSHRRASRDVGTPIYMAPEIFRGGVLRNKSDVYSYAITILEIWIGKCPYNPLQFPDNESILEFVCSGQRLEIPTNCPYGKTIRKCWRKKETKRPTFKEIEDVFSVLVNDERKTSSDRQSDKTRNEYDYTDYPAESEMCKSSGIFSDIRKVSIDPRSKSFL</sequence>
<evidence type="ECO:0000256" key="1">
    <source>
        <dbReference type="ARBA" id="ARBA00022527"/>
    </source>
</evidence>
<dbReference type="GO" id="GO:0005524">
    <property type="term" value="F:ATP binding"/>
    <property type="evidence" value="ECO:0007669"/>
    <property type="project" value="UniProtKB-UniRule"/>
</dbReference>
<keyword evidence="7" id="KW-0812">Transmembrane</keyword>
<evidence type="ECO:0000259" key="8">
    <source>
        <dbReference type="PROSITE" id="PS50011"/>
    </source>
</evidence>
<dbReference type="FunFam" id="3.30.200.20:FF:000180">
    <property type="entry name" value="serine/threonine-protein kinase STY46-like"/>
    <property type="match status" value="1"/>
</dbReference>
<dbReference type="InterPro" id="IPR053215">
    <property type="entry name" value="TKL_Ser/Thr_kinase"/>
</dbReference>
<keyword evidence="3 6" id="KW-0547">Nucleotide-binding</keyword>
<evidence type="ECO:0000256" key="5">
    <source>
        <dbReference type="ARBA" id="ARBA00022840"/>
    </source>
</evidence>
<keyword evidence="7" id="KW-0472">Membrane</keyword>
<gene>
    <name evidence="9" type="ORF">EIN_398740</name>
</gene>
<dbReference type="SMART" id="SM00220">
    <property type="entry name" value="S_TKc"/>
    <property type="match status" value="1"/>
</dbReference>
<accession>A0A0A1UFT5</accession>
<dbReference type="PANTHER" id="PTHR45756">
    <property type="entry name" value="PALMITOYLTRANSFERASE"/>
    <property type="match status" value="1"/>
</dbReference>
<keyword evidence="7" id="KW-1133">Transmembrane helix</keyword>
<dbReference type="PANTHER" id="PTHR45756:SF1">
    <property type="entry name" value="PROTEIN KINASE DOMAIN CONTAINING PROTEIN"/>
    <property type="match status" value="1"/>
</dbReference>
<dbReference type="EC" id="2.7.10.2" evidence="9"/>
<dbReference type="Gene3D" id="1.10.510.10">
    <property type="entry name" value="Transferase(Phosphotransferase) domain 1"/>
    <property type="match status" value="1"/>
</dbReference>
<keyword evidence="4 9" id="KW-0418">Kinase</keyword>
<keyword evidence="2 9" id="KW-0808">Transferase</keyword>
<keyword evidence="5 6" id="KW-0067">ATP-binding</keyword>
<dbReference type="SUPFAM" id="SSF56112">
    <property type="entry name" value="Protein kinase-like (PK-like)"/>
    <property type="match status" value="1"/>
</dbReference>
<feature type="transmembrane region" description="Helical" evidence="7">
    <location>
        <begin position="6"/>
        <end position="25"/>
    </location>
</feature>
<dbReference type="AlphaFoldDB" id="A0A0A1UFT5"/>
<dbReference type="GO" id="GO:0004715">
    <property type="term" value="F:non-membrane spanning protein tyrosine kinase activity"/>
    <property type="evidence" value="ECO:0007669"/>
    <property type="project" value="UniProtKB-EC"/>
</dbReference>
<reference evidence="9 10" key="1">
    <citation type="submission" date="2012-10" db="EMBL/GenBank/DDBJ databases">
        <authorList>
            <person name="Zafar N."/>
            <person name="Inman J."/>
            <person name="Hall N."/>
            <person name="Lorenzi H."/>
            <person name="Caler E."/>
        </authorList>
    </citation>
    <scope>NUCLEOTIDE SEQUENCE [LARGE SCALE GENOMIC DNA]</scope>
    <source>
        <strain evidence="9 10">IP1</strain>
    </source>
</reference>
<evidence type="ECO:0000256" key="3">
    <source>
        <dbReference type="ARBA" id="ARBA00022741"/>
    </source>
</evidence>
<dbReference type="KEGG" id="eiv:EIN_398740"/>
<dbReference type="InterPro" id="IPR001245">
    <property type="entry name" value="Ser-Thr/Tyr_kinase_cat_dom"/>
</dbReference>
<dbReference type="Proteomes" id="UP000014680">
    <property type="component" value="Unassembled WGS sequence"/>
</dbReference>
<feature type="binding site" evidence="6">
    <location>
        <position position="831"/>
    </location>
    <ligand>
        <name>ATP</name>
        <dbReference type="ChEBI" id="CHEBI:30616"/>
    </ligand>
</feature>
<evidence type="ECO:0000256" key="6">
    <source>
        <dbReference type="PROSITE-ProRule" id="PRU10141"/>
    </source>
</evidence>
<evidence type="ECO:0000313" key="9">
    <source>
        <dbReference type="EMBL" id="ELP91904.1"/>
    </source>
</evidence>
<dbReference type="GeneID" id="14890855"/>
<dbReference type="Pfam" id="PF07714">
    <property type="entry name" value="PK_Tyr_Ser-Thr"/>
    <property type="match status" value="1"/>
</dbReference>
<dbReference type="PROSITE" id="PS00108">
    <property type="entry name" value="PROTEIN_KINASE_ST"/>
    <property type="match status" value="1"/>
</dbReference>
<evidence type="ECO:0000313" key="10">
    <source>
        <dbReference type="Proteomes" id="UP000014680"/>
    </source>
</evidence>
<dbReference type="CDD" id="cd13999">
    <property type="entry name" value="STKc_MAP3K-like"/>
    <property type="match status" value="1"/>
</dbReference>
<keyword evidence="10" id="KW-1185">Reference proteome</keyword>
<feature type="transmembrane region" description="Helical" evidence="7">
    <location>
        <begin position="571"/>
        <end position="597"/>
    </location>
</feature>
<dbReference type="InterPro" id="IPR017441">
    <property type="entry name" value="Protein_kinase_ATP_BS"/>
</dbReference>
<protein>
    <submittedName>
        <fullName evidence="9">Serine-threonine protein kinase, putative</fullName>
        <ecNumber evidence="9">2.7.10.2</ecNumber>
    </submittedName>
</protein>
<dbReference type="OrthoDB" id="30356at2759"/>
<dbReference type="PROSITE" id="PS00107">
    <property type="entry name" value="PROTEIN_KINASE_ATP"/>
    <property type="match status" value="1"/>
</dbReference>
<dbReference type="PROSITE" id="PS50011">
    <property type="entry name" value="PROTEIN_KINASE_DOM"/>
    <property type="match status" value="1"/>
</dbReference>
<dbReference type="GO" id="GO:0004674">
    <property type="term" value="F:protein serine/threonine kinase activity"/>
    <property type="evidence" value="ECO:0007669"/>
    <property type="project" value="UniProtKB-KW"/>
</dbReference>